<evidence type="ECO:0000256" key="3">
    <source>
        <dbReference type="ARBA" id="ARBA00023242"/>
    </source>
</evidence>
<dbReference type="SUPFAM" id="SSF47762">
    <property type="entry name" value="PAH2 domain"/>
    <property type="match status" value="1"/>
</dbReference>
<feature type="compositionally biased region" description="Basic and acidic residues" evidence="5">
    <location>
        <begin position="25"/>
        <end position="34"/>
    </location>
</feature>
<evidence type="ECO:0000256" key="2">
    <source>
        <dbReference type="ARBA" id="ARBA00022491"/>
    </source>
</evidence>
<dbReference type="Proteomes" id="UP000664521">
    <property type="component" value="Unassembled WGS sequence"/>
</dbReference>
<dbReference type="InterPro" id="IPR036600">
    <property type="entry name" value="PAH_sf"/>
</dbReference>
<accession>A0A8H3FUR7</accession>
<evidence type="ECO:0000259" key="6">
    <source>
        <dbReference type="SMART" id="SM00761"/>
    </source>
</evidence>
<dbReference type="PANTHER" id="PTHR12346:SF0">
    <property type="entry name" value="SIN3A, ISOFORM G"/>
    <property type="match status" value="1"/>
</dbReference>
<dbReference type="OrthoDB" id="10265969at2759"/>
<dbReference type="SMART" id="SM00761">
    <property type="entry name" value="HDAC_interact"/>
    <property type="match status" value="1"/>
</dbReference>
<dbReference type="InterPro" id="IPR031693">
    <property type="entry name" value="Sin3_C"/>
</dbReference>
<dbReference type="PANTHER" id="PTHR12346">
    <property type="entry name" value="SIN3B-RELATED"/>
    <property type="match status" value="1"/>
</dbReference>
<evidence type="ECO:0000256" key="1">
    <source>
        <dbReference type="ARBA" id="ARBA00004123"/>
    </source>
</evidence>
<feature type="domain" description="Histone deacetylase interacting" evidence="6">
    <location>
        <begin position="147"/>
        <end position="249"/>
    </location>
</feature>
<organism evidence="7 8">
    <name type="scientific">Heterodermia speciosa</name>
    <dbReference type="NCBI Taxonomy" id="116794"/>
    <lineage>
        <taxon>Eukaryota</taxon>
        <taxon>Fungi</taxon>
        <taxon>Dikarya</taxon>
        <taxon>Ascomycota</taxon>
        <taxon>Pezizomycotina</taxon>
        <taxon>Lecanoromycetes</taxon>
        <taxon>OSLEUM clade</taxon>
        <taxon>Lecanoromycetidae</taxon>
        <taxon>Caliciales</taxon>
        <taxon>Physciaceae</taxon>
        <taxon>Heterodermia</taxon>
    </lineage>
</organism>
<dbReference type="InterPro" id="IPR003822">
    <property type="entry name" value="PAH"/>
</dbReference>
<dbReference type="FunFam" id="1.20.1160.11:FF:000002">
    <property type="entry name" value="Paired amphipathic helix protein SIN3"/>
    <property type="match status" value="1"/>
</dbReference>
<dbReference type="GO" id="GO:0000122">
    <property type="term" value="P:negative regulation of transcription by RNA polymerase II"/>
    <property type="evidence" value="ECO:0007669"/>
    <property type="project" value="TreeGrafter"/>
</dbReference>
<dbReference type="Pfam" id="PF02671">
    <property type="entry name" value="PAH"/>
    <property type="match status" value="1"/>
</dbReference>
<evidence type="ECO:0000256" key="4">
    <source>
        <dbReference type="PROSITE-ProRule" id="PRU00810"/>
    </source>
</evidence>
<evidence type="ECO:0000313" key="7">
    <source>
        <dbReference type="EMBL" id="CAF9931263.1"/>
    </source>
</evidence>
<reference evidence="7" key="1">
    <citation type="submission" date="2021-03" db="EMBL/GenBank/DDBJ databases">
        <authorList>
            <person name="Tagirdzhanova G."/>
        </authorList>
    </citation>
    <scope>NUCLEOTIDE SEQUENCE</scope>
</reference>
<protein>
    <submittedName>
        <fullName evidence="7">Transcriptional regulatory protein sin3</fullName>
    </submittedName>
</protein>
<sequence length="927" mass="106969">MPSKRARQTSSEESLADESSLVKRARIEPPKAQEPELPQVSPTLVPSLPRPMPPSNTSANTAEEIAFFDRIKKHVANKQTYNEFLKLCNLFSQQLIDANKLMHKAYNFIGNNNELMNWFKDFIKYDGRDEIIDNKPRTASSKVTLSNCRGLGPSYRLVPIAAKQEMHCSGRDEFCMEVLNDDWSSFPTWASEDSGFIAHRKNTHEEALSRCEEERHDYDINIEACNRTIQLMEPIVNQIKLMSPAEQRAYRLPPGIGGMSETIYERVIKKIYNRDVGESVIHDMFAMPAAVLPLLVWRLNQKVEEWKASMREWDKIWREQTNKQFWRSLDHQSMSIKQAQNSRQFQPKQLQTEIQTRYEEQRRQRSISSNPVSKYQFEYIFDDVDMIYDICHLILTYVHASNHGNTIDQNRVESFFNTFIPTFFDLDPDNFQRKMSDIYIGTPSNEEAEDEAIAEETAPARGRRGANGRKGTLLRGVLDRRQKDRDGSAMRDSKETTPDIGSMDDDNAPTPSEDTSRADATDHRWTELPQGPIRGDEPFKRDSFNLYASLHIYCFFRLFEMVYARFAFIKANEAAVHEDVRRANLHKPADDLSMADKKPAEYFNDVSPGANYYRQILGQCESVVKGELEMSHLEDTLRRFYIQKGYQLYTLEKMLNTCARNAMQILVSDNKDKSLEIIHLFYKDRKEDETTHDAELLYRKQVDKLSKDGDIYRITYNRTTRTASVQIFTKDTRTFETDTMAAADRYRYYVSAYTMHTETEGVPYGRMRYPFLHRSMPPMLDSLEEYNRAYLPQSNKDDLLLRFNSKTYKIEYQAGTEEWFVHSKPLRSVGMTAMNEIKEDRKAGWEKRFGGTEGSLAVGLWGKEGVEEMERGWMEFVREKDGDVEMGAEAGGKTDDDSALAVEAAAAATAATGEVKERVADEPMTGV</sequence>
<dbReference type="InterPro" id="IPR013194">
    <property type="entry name" value="HDAC_interact_dom"/>
</dbReference>
<dbReference type="Pfam" id="PF08295">
    <property type="entry name" value="Sin3_corepress"/>
    <property type="match status" value="1"/>
</dbReference>
<dbReference type="AlphaFoldDB" id="A0A8H3FUR7"/>
<keyword evidence="3 4" id="KW-0539">Nucleus</keyword>
<gene>
    <name evidence="7" type="primary">SIN3_2</name>
    <name evidence="7" type="ORF">HETSPECPRED_007841</name>
</gene>
<dbReference type="InterPro" id="IPR039774">
    <property type="entry name" value="Sin3-like"/>
</dbReference>
<keyword evidence="8" id="KW-1185">Reference proteome</keyword>
<dbReference type="GO" id="GO:0070822">
    <property type="term" value="C:Sin3-type complex"/>
    <property type="evidence" value="ECO:0007669"/>
    <property type="project" value="TreeGrafter"/>
</dbReference>
<dbReference type="Pfam" id="PF16879">
    <property type="entry name" value="Sin3a_C"/>
    <property type="match status" value="1"/>
</dbReference>
<feature type="compositionally biased region" description="Basic and acidic residues" evidence="5">
    <location>
        <begin position="477"/>
        <end position="497"/>
    </location>
</feature>
<proteinExistence type="predicted"/>
<dbReference type="Gene3D" id="1.20.1160.11">
    <property type="entry name" value="Paired amphipathic helix"/>
    <property type="match status" value="1"/>
</dbReference>
<name>A0A8H3FUR7_9LECA</name>
<dbReference type="PROSITE" id="PS51477">
    <property type="entry name" value="PAH"/>
    <property type="match status" value="1"/>
</dbReference>
<feature type="compositionally biased region" description="Basic and acidic residues" evidence="5">
    <location>
        <begin position="514"/>
        <end position="526"/>
    </location>
</feature>
<dbReference type="GO" id="GO:0003714">
    <property type="term" value="F:transcription corepressor activity"/>
    <property type="evidence" value="ECO:0007669"/>
    <property type="project" value="InterPro"/>
</dbReference>
<evidence type="ECO:0000256" key="5">
    <source>
        <dbReference type="SAM" id="MobiDB-lite"/>
    </source>
</evidence>
<feature type="region of interest" description="Disordered" evidence="5">
    <location>
        <begin position="1"/>
        <end position="59"/>
    </location>
</feature>
<feature type="region of interest" description="Disordered" evidence="5">
    <location>
        <begin position="442"/>
        <end position="536"/>
    </location>
</feature>
<dbReference type="EMBL" id="CAJPDS010000058">
    <property type="protein sequence ID" value="CAF9931263.1"/>
    <property type="molecule type" value="Genomic_DNA"/>
</dbReference>
<evidence type="ECO:0000313" key="8">
    <source>
        <dbReference type="Proteomes" id="UP000664521"/>
    </source>
</evidence>
<keyword evidence="2" id="KW-0678">Repressor</keyword>
<comment type="caution">
    <text evidence="7">The sequence shown here is derived from an EMBL/GenBank/DDBJ whole genome shotgun (WGS) entry which is preliminary data.</text>
</comment>
<comment type="subcellular location">
    <subcellularLocation>
        <location evidence="1 4">Nucleus</location>
    </subcellularLocation>
</comment>